<keyword evidence="2" id="KW-1133">Transmembrane helix</keyword>
<proteinExistence type="predicted"/>
<feature type="transmembrane region" description="Helical" evidence="2">
    <location>
        <begin position="268"/>
        <end position="292"/>
    </location>
</feature>
<feature type="region of interest" description="Disordered" evidence="1">
    <location>
        <begin position="184"/>
        <end position="261"/>
    </location>
</feature>
<accession>A0A4S8MIF0</accession>
<feature type="chain" id="PRO_5020632874" description="Mid2 domain-containing protein" evidence="3">
    <location>
        <begin position="28"/>
        <end position="434"/>
    </location>
</feature>
<feature type="compositionally biased region" description="Polar residues" evidence="1">
    <location>
        <begin position="184"/>
        <end position="196"/>
    </location>
</feature>
<keyword evidence="2" id="KW-0472">Membrane</keyword>
<evidence type="ECO:0000256" key="2">
    <source>
        <dbReference type="SAM" id="Phobius"/>
    </source>
</evidence>
<protein>
    <recommendedName>
        <fullName evidence="6">Mid2 domain-containing protein</fullName>
    </recommendedName>
</protein>
<feature type="region of interest" description="Disordered" evidence="1">
    <location>
        <begin position="402"/>
        <end position="434"/>
    </location>
</feature>
<evidence type="ECO:0000313" key="5">
    <source>
        <dbReference type="Proteomes" id="UP000297245"/>
    </source>
</evidence>
<evidence type="ECO:0008006" key="6">
    <source>
        <dbReference type="Google" id="ProtNLM"/>
    </source>
</evidence>
<sequence length="434" mass="46533">MKIYRRHTNYPTLLFVSLLSFSQLVHSALQEGIIDDESGDSSTGFKPIYDPPDEWQQGNTCGECLHATPADTTEKTWHDTSVIEPRSIELHFTGVSITIYCIIPTGQFGLTPNMDWTYTLDNGPDTSHTTPQPNENPIDDFIYNVSVLSLQDLTSTSHTLILKANPPSSGQSVILFDSAKYTFDDSSSSVSITPAGSTTDSSTSTTSSSTPLSNSQTSSDSAPTDSTSSGLPTSSSTYSSPSPISSNLNTNNSSNSNNDDNNNSDRKFAVILGPILGVLALLALVLSLRFIYIHRRRRKAFSRRPEFRVDPFFSPPSRSQATAPLPPLPVAPLIPYTQNIQNAVGGMSSSPPSGMTPSENGHSAGSAAAVTLTSRVREKAEIGQLRTAIADLHRMVREVRGVYHGGGGNNNMGSSDPESSSSLRDRKVRVAAGG</sequence>
<evidence type="ECO:0000256" key="3">
    <source>
        <dbReference type="SAM" id="SignalP"/>
    </source>
</evidence>
<dbReference type="AlphaFoldDB" id="A0A4S8MIF0"/>
<keyword evidence="3" id="KW-0732">Signal</keyword>
<feature type="compositionally biased region" description="Low complexity" evidence="1">
    <location>
        <begin position="346"/>
        <end position="358"/>
    </location>
</feature>
<feature type="region of interest" description="Disordered" evidence="1">
    <location>
        <begin position="346"/>
        <end position="367"/>
    </location>
</feature>
<feature type="compositionally biased region" description="Low complexity" evidence="1">
    <location>
        <begin position="411"/>
        <end position="422"/>
    </location>
</feature>
<dbReference type="OrthoDB" id="2758521at2759"/>
<evidence type="ECO:0000256" key="1">
    <source>
        <dbReference type="SAM" id="MobiDB-lite"/>
    </source>
</evidence>
<dbReference type="EMBL" id="ML179076">
    <property type="protein sequence ID" value="THV02508.1"/>
    <property type="molecule type" value="Genomic_DNA"/>
</dbReference>
<name>A0A4S8MIF0_DENBC</name>
<feature type="compositionally biased region" description="Low complexity" evidence="1">
    <location>
        <begin position="197"/>
        <end position="261"/>
    </location>
</feature>
<organism evidence="4 5">
    <name type="scientific">Dendrothele bispora (strain CBS 962.96)</name>
    <dbReference type="NCBI Taxonomy" id="1314807"/>
    <lineage>
        <taxon>Eukaryota</taxon>
        <taxon>Fungi</taxon>
        <taxon>Dikarya</taxon>
        <taxon>Basidiomycota</taxon>
        <taxon>Agaricomycotina</taxon>
        <taxon>Agaricomycetes</taxon>
        <taxon>Agaricomycetidae</taxon>
        <taxon>Agaricales</taxon>
        <taxon>Agaricales incertae sedis</taxon>
        <taxon>Dendrothele</taxon>
    </lineage>
</organism>
<evidence type="ECO:0000313" key="4">
    <source>
        <dbReference type="EMBL" id="THV02508.1"/>
    </source>
</evidence>
<dbReference type="Proteomes" id="UP000297245">
    <property type="component" value="Unassembled WGS sequence"/>
</dbReference>
<keyword evidence="5" id="KW-1185">Reference proteome</keyword>
<feature type="signal peptide" evidence="3">
    <location>
        <begin position="1"/>
        <end position="27"/>
    </location>
</feature>
<reference evidence="4 5" key="1">
    <citation type="journal article" date="2019" name="Nat. Ecol. Evol.">
        <title>Megaphylogeny resolves global patterns of mushroom evolution.</title>
        <authorList>
            <person name="Varga T."/>
            <person name="Krizsan K."/>
            <person name="Foldi C."/>
            <person name="Dima B."/>
            <person name="Sanchez-Garcia M."/>
            <person name="Sanchez-Ramirez S."/>
            <person name="Szollosi G.J."/>
            <person name="Szarkandi J.G."/>
            <person name="Papp V."/>
            <person name="Albert L."/>
            <person name="Andreopoulos W."/>
            <person name="Angelini C."/>
            <person name="Antonin V."/>
            <person name="Barry K.W."/>
            <person name="Bougher N.L."/>
            <person name="Buchanan P."/>
            <person name="Buyck B."/>
            <person name="Bense V."/>
            <person name="Catcheside P."/>
            <person name="Chovatia M."/>
            <person name="Cooper J."/>
            <person name="Damon W."/>
            <person name="Desjardin D."/>
            <person name="Finy P."/>
            <person name="Geml J."/>
            <person name="Haridas S."/>
            <person name="Hughes K."/>
            <person name="Justo A."/>
            <person name="Karasinski D."/>
            <person name="Kautmanova I."/>
            <person name="Kiss B."/>
            <person name="Kocsube S."/>
            <person name="Kotiranta H."/>
            <person name="LaButti K.M."/>
            <person name="Lechner B.E."/>
            <person name="Liimatainen K."/>
            <person name="Lipzen A."/>
            <person name="Lukacs Z."/>
            <person name="Mihaltcheva S."/>
            <person name="Morgado L.N."/>
            <person name="Niskanen T."/>
            <person name="Noordeloos M.E."/>
            <person name="Ohm R.A."/>
            <person name="Ortiz-Santana B."/>
            <person name="Ovrebo C."/>
            <person name="Racz N."/>
            <person name="Riley R."/>
            <person name="Savchenko A."/>
            <person name="Shiryaev A."/>
            <person name="Soop K."/>
            <person name="Spirin V."/>
            <person name="Szebenyi C."/>
            <person name="Tomsovsky M."/>
            <person name="Tulloss R.E."/>
            <person name="Uehling J."/>
            <person name="Grigoriev I.V."/>
            <person name="Vagvolgyi C."/>
            <person name="Papp T."/>
            <person name="Martin F.M."/>
            <person name="Miettinen O."/>
            <person name="Hibbett D.S."/>
            <person name="Nagy L.G."/>
        </authorList>
    </citation>
    <scope>NUCLEOTIDE SEQUENCE [LARGE SCALE GENOMIC DNA]</scope>
    <source>
        <strain evidence="4 5">CBS 962.96</strain>
    </source>
</reference>
<keyword evidence="2" id="KW-0812">Transmembrane</keyword>
<gene>
    <name evidence="4" type="ORF">K435DRAFT_836372</name>
</gene>